<name>A0ABQ2L355_9BACL</name>
<gene>
    <name evidence="1" type="ORF">GCM10010969_22510</name>
</gene>
<proteinExistence type="predicted"/>
<protein>
    <submittedName>
        <fullName evidence="1">Uncharacterized protein</fullName>
    </submittedName>
</protein>
<evidence type="ECO:0000313" key="1">
    <source>
        <dbReference type="EMBL" id="GGO00847.1"/>
    </source>
</evidence>
<dbReference type="Proteomes" id="UP000606653">
    <property type="component" value="Unassembled WGS sequence"/>
</dbReference>
<organism evidence="1 2">
    <name type="scientific">Saccharibacillus kuerlensis</name>
    <dbReference type="NCBI Taxonomy" id="459527"/>
    <lineage>
        <taxon>Bacteria</taxon>
        <taxon>Bacillati</taxon>
        <taxon>Bacillota</taxon>
        <taxon>Bacilli</taxon>
        <taxon>Bacillales</taxon>
        <taxon>Paenibacillaceae</taxon>
        <taxon>Saccharibacillus</taxon>
    </lineage>
</organism>
<accession>A0ABQ2L355</accession>
<sequence length="94" mass="10881">MIEESRRGSGGFFVWKSLQVGVQREGRRERSLRSLVAIGKWDEMEMEASRLQRRTLRSFMNAPSAQATFYAGETFFNQKKKATGKGDFLKKKEE</sequence>
<comment type="caution">
    <text evidence="1">The sequence shown here is derived from an EMBL/GenBank/DDBJ whole genome shotgun (WGS) entry which is preliminary data.</text>
</comment>
<reference evidence="2" key="1">
    <citation type="journal article" date="2019" name="Int. J. Syst. Evol. Microbiol.">
        <title>The Global Catalogue of Microorganisms (GCM) 10K type strain sequencing project: providing services to taxonomists for standard genome sequencing and annotation.</title>
        <authorList>
            <consortium name="The Broad Institute Genomics Platform"/>
            <consortium name="The Broad Institute Genome Sequencing Center for Infectious Disease"/>
            <person name="Wu L."/>
            <person name="Ma J."/>
        </authorList>
    </citation>
    <scope>NUCLEOTIDE SEQUENCE [LARGE SCALE GENOMIC DNA]</scope>
    <source>
        <strain evidence="2">CGMCC 1.6964</strain>
    </source>
</reference>
<dbReference type="EMBL" id="BMLN01000005">
    <property type="protein sequence ID" value="GGO00847.1"/>
    <property type="molecule type" value="Genomic_DNA"/>
</dbReference>
<keyword evidence="2" id="KW-1185">Reference proteome</keyword>
<evidence type="ECO:0000313" key="2">
    <source>
        <dbReference type="Proteomes" id="UP000606653"/>
    </source>
</evidence>